<keyword evidence="2" id="KW-0472">Membrane</keyword>
<evidence type="ECO:0000313" key="5">
    <source>
        <dbReference type="Proteomes" id="UP000503349"/>
    </source>
</evidence>
<dbReference type="Proteomes" id="UP000503349">
    <property type="component" value="Chromosome 13"/>
</dbReference>
<gene>
    <name evidence="4" type="ORF">EXN66_Car013961</name>
</gene>
<feature type="chain" id="PRO_5026173244" evidence="3">
    <location>
        <begin position="24"/>
        <end position="89"/>
    </location>
</feature>
<name>A0A6G1Q6L7_CHAAH</name>
<evidence type="ECO:0000256" key="2">
    <source>
        <dbReference type="SAM" id="Phobius"/>
    </source>
</evidence>
<feature type="transmembrane region" description="Helical" evidence="2">
    <location>
        <begin position="53"/>
        <end position="74"/>
    </location>
</feature>
<sequence>MSASHWISWVCLLTCFLSSTSEGHNKDEEDKDEEDKDEGNKDEGNKDEGNRTAYVDLVIPAVFTVIGLIIGFCIMKKPSADRPIVYKPI</sequence>
<keyword evidence="2" id="KW-1133">Transmembrane helix</keyword>
<reference evidence="4 5" key="1">
    <citation type="submission" date="2019-02" db="EMBL/GenBank/DDBJ databases">
        <title>Opniocepnalus argus genome.</title>
        <authorList>
            <person name="Zhou C."/>
            <person name="Xiao S."/>
        </authorList>
    </citation>
    <scope>NUCLEOTIDE SEQUENCE [LARGE SCALE GENOMIC DNA]</scope>
    <source>
        <strain evidence="4">OARG1902GOOAL</strain>
        <tissue evidence="4">Muscle</tissue>
    </source>
</reference>
<dbReference type="EMBL" id="CM015724">
    <property type="protein sequence ID" value="KAF3698280.1"/>
    <property type="molecule type" value="Genomic_DNA"/>
</dbReference>
<feature type="signal peptide" evidence="3">
    <location>
        <begin position="1"/>
        <end position="23"/>
    </location>
</feature>
<protein>
    <submittedName>
        <fullName evidence="4">Uncharacterized protein</fullName>
    </submittedName>
</protein>
<evidence type="ECO:0000313" key="4">
    <source>
        <dbReference type="EMBL" id="KAF3698280.1"/>
    </source>
</evidence>
<evidence type="ECO:0000256" key="3">
    <source>
        <dbReference type="SAM" id="SignalP"/>
    </source>
</evidence>
<evidence type="ECO:0000256" key="1">
    <source>
        <dbReference type="SAM" id="MobiDB-lite"/>
    </source>
</evidence>
<keyword evidence="2" id="KW-0812">Transmembrane</keyword>
<accession>A0A6G1Q6L7</accession>
<reference evidence="5" key="2">
    <citation type="submission" date="2019-02" db="EMBL/GenBank/DDBJ databases">
        <title>Opniocepnalus argus Var Kimnra genome.</title>
        <authorList>
            <person name="Zhou C."/>
            <person name="Xiao S."/>
        </authorList>
    </citation>
    <scope>NUCLEOTIDE SEQUENCE [LARGE SCALE GENOMIC DNA]</scope>
</reference>
<proteinExistence type="predicted"/>
<organism evidence="4 5">
    <name type="scientific">Channa argus</name>
    <name type="common">Northern snakehead</name>
    <name type="synonym">Ophicephalus argus</name>
    <dbReference type="NCBI Taxonomy" id="215402"/>
    <lineage>
        <taxon>Eukaryota</taxon>
        <taxon>Metazoa</taxon>
        <taxon>Chordata</taxon>
        <taxon>Craniata</taxon>
        <taxon>Vertebrata</taxon>
        <taxon>Euteleostomi</taxon>
        <taxon>Actinopterygii</taxon>
        <taxon>Neopterygii</taxon>
        <taxon>Teleostei</taxon>
        <taxon>Neoteleostei</taxon>
        <taxon>Acanthomorphata</taxon>
        <taxon>Anabantaria</taxon>
        <taxon>Anabantiformes</taxon>
        <taxon>Channoidei</taxon>
        <taxon>Channidae</taxon>
        <taxon>Channa</taxon>
    </lineage>
</organism>
<keyword evidence="5" id="KW-1185">Reference proteome</keyword>
<feature type="region of interest" description="Disordered" evidence="1">
    <location>
        <begin position="21"/>
        <end position="48"/>
    </location>
</feature>
<dbReference type="AlphaFoldDB" id="A0A6G1Q6L7"/>
<feature type="compositionally biased region" description="Basic and acidic residues" evidence="1">
    <location>
        <begin position="38"/>
        <end position="48"/>
    </location>
</feature>
<keyword evidence="3" id="KW-0732">Signal</keyword>